<proteinExistence type="predicted"/>
<dbReference type="InterPro" id="IPR025961">
    <property type="entry name" value="Metal_resist"/>
</dbReference>
<name>A0A5C4RZT1_PROVB</name>
<keyword evidence="3" id="KW-1185">Reference proteome</keyword>
<reference evidence="2 3" key="1">
    <citation type="submission" date="2019-05" db="EMBL/GenBank/DDBJ databases">
        <title>Draft Whole-Genome sequence of the green sulfur bacterium Prosthecochloris vibrioformis DSM 260.</title>
        <authorList>
            <person name="Meyer T.E."/>
            <person name="Kyndt J.A."/>
        </authorList>
    </citation>
    <scope>NUCLEOTIDE SEQUENCE [LARGE SCALE GENOMIC DNA]</scope>
    <source>
        <strain evidence="2 3">DSM 260</strain>
    </source>
</reference>
<dbReference type="RefSeq" id="WP_139626571.1">
    <property type="nucleotide sequence ID" value="NZ_VDCI01000004.1"/>
</dbReference>
<comment type="caution">
    <text evidence="2">The sequence shown here is derived from an EMBL/GenBank/DDBJ whole genome shotgun (WGS) entry which is preliminary data.</text>
</comment>
<dbReference type="AlphaFoldDB" id="A0A5C4RZT1"/>
<dbReference type="Proteomes" id="UP000309544">
    <property type="component" value="Unassembled WGS sequence"/>
</dbReference>
<gene>
    <name evidence="2" type="ORF">FGF68_06195</name>
</gene>
<evidence type="ECO:0000313" key="2">
    <source>
        <dbReference type="EMBL" id="TNJ36650.1"/>
    </source>
</evidence>
<evidence type="ECO:0000313" key="3">
    <source>
        <dbReference type="Proteomes" id="UP000309544"/>
    </source>
</evidence>
<accession>A0A5C4RZT1</accession>
<feature type="transmembrane region" description="Helical" evidence="1">
    <location>
        <begin position="9"/>
        <end position="30"/>
    </location>
</feature>
<keyword evidence="1" id="KW-1133">Transmembrane helix</keyword>
<evidence type="ECO:0000256" key="1">
    <source>
        <dbReference type="SAM" id="Phobius"/>
    </source>
</evidence>
<organism evidence="2 3">
    <name type="scientific">Prosthecochloris vibrioformis</name>
    <name type="common">Chlorobium vibrioforme</name>
    <dbReference type="NCBI Taxonomy" id="1098"/>
    <lineage>
        <taxon>Bacteria</taxon>
        <taxon>Pseudomonadati</taxon>
        <taxon>Chlorobiota</taxon>
        <taxon>Chlorobiia</taxon>
        <taxon>Chlorobiales</taxon>
        <taxon>Chlorobiaceae</taxon>
        <taxon>Prosthecochloris</taxon>
    </lineage>
</organism>
<dbReference type="Pfam" id="PF13801">
    <property type="entry name" value="Metal_resist"/>
    <property type="match status" value="1"/>
</dbReference>
<keyword evidence="1" id="KW-0472">Membrane</keyword>
<dbReference type="Gene3D" id="1.20.120.1490">
    <property type="match status" value="1"/>
</dbReference>
<dbReference type="EMBL" id="VDCI01000004">
    <property type="protein sequence ID" value="TNJ36650.1"/>
    <property type="molecule type" value="Genomic_DNA"/>
</dbReference>
<protein>
    <submittedName>
        <fullName evidence="2">Periplasmic heavy metal sensor</fullName>
    </submittedName>
</protein>
<keyword evidence="1" id="KW-0812">Transmembrane</keyword>
<sequence>MDFMASRRIVYTSLSILILLNLGLLGTLWWQNCRPQEKPEQESFFQRKLNLTDEQNARFTELRREHFKASIPLVMQITSLKKELIAESLREKPDSRTIVMLSDRIGRSHALLERNLARHFHNMSGVCTAEQRDSLKLILEQATLISRSQNHTPKTKSQQE</sequence>